<dbReference type="KEGG" id="pfaa:MM59RIKEN_01740"/>
<feature type="transmembrane region" description="Helical" evidence="1">
    <location>
        <begin position="12"/>
        <end position="34"/>
    </location>
</feature>
<keyword evidence="1" id="KW-1133">Transmembrane helix</keyword>
<sequence>MEEKAKRVGRFNIVDIIAVILMIAVAAFVGWKLLGPDDSIGAERAMTKVTFVVKVEGVPAELYENCVNHLPSPLMASGALVGGEIVAVEQEPYYVLSAGGEWIEDEEHTTLLFTAVTQTPTAEVMTTKVGDQEVRIGKTDYILKSEYMEFADGTIVDVQWGE</sequence>
<dbReference type="EMBL" id="AP023420">
    <property type="protein sequence ID" value="BCK82855.1"/>
    <property type="molecule type" value="Genomic_DNA"/>
</dbReference>
<evidence type="ECO:0000313" key="3">
    <source>
        <dbReference type="Proteomes" id="UP000679848"/>
    </source>
</evidence>
<evidence type="ECO:0008006" key="4">
    <source>
        <dbReference type="Google" id="ProtNLM"/>
    </source>
</evidence>
<keyword evidence="1" id="KW-0812">Transmembrane</keyword>
<keyword evidence="1" id="KW-0472">Membrane</keyword>
<proteinExistence type="predicted"/>
<dbReference type="Pfam" id="PF14221">
    <property type="entry name" value="DUF4330"/>
    <property type="match status" value="1"/>
</dbReference>
<keyword evidence="3" id="KW-1185">Reference proteome</keyword>
<protein>
    <recommendedName>
        <fullName evidence="4">DUF4330 domain-containing protein</fullName>
    </recommendedName>
</protein>
<name>A0A810Q891_9FIRM</name>
<dbReference type="Proteomes" id="UP000679848">
    <property type="component" value="Chromosome"/>
</dbReference>
<gene>
    <name evidence="2" type="ORF">MM59RIKEN_01740</name>
</gene>
<dbReference type="AlphaFoldDB" id="A0A810Q891"/>
<accession>A0A810Q891</accession>
<evidence type="ECO:0000256" key="1">
    <source>
        <dbReference type="SAM" id="Phobius"/>
    </source>
</evidence>
<organism evidence="2 3">
    <name type="scientific">Pusillibacter faecalis</name>
    <dbReference type="NCBI Taxonomy" id="2714358"/>
    <lineage>
        <taxon>Bacteria</taxon>
        <taxon>Bacillati</taxon>
        <taxon>Bacillota</taxon>
        <taxon>Clostridia</taxon>
        <taxon>Eubacteriales</taxon>
        <taxon>Oscillospiraceae</taxon>
        <taxon>Pusillibacter</taxon>
    </lineage>
</organism>
<evidence type="ECO:0000313" key="2">
    <source>
        <dbReference type="EMBL" id="BCK82855.1"/>
    </source>
</evidence>
<reference evidence="2" key="1">
    <citation type="submission" date="2020-09" db="EMBL/GenBank/DDBJ databases">
        <title>New species isolated from human feces.</title>
        <authorList>
            <person name="Kitahara M."/>
            <person name="Shigeno Y."/>
            <person name="Shime M."/>
            <person name="Matsumoto Y."/>
            <person name="Nakamura S."/>
            <person name="Motooka D."/>
            <person name="Fukuoka S."/>
            <person name="Nishikawa H."/>
            <person name="Benno Y."/>
        </authorList>
    </citation>
    <scope>NUCLEOTIDE SEQUENCE</scope>
    <source>
        <strain evidence="2">MM59</strain>
    </source>
</reference>
<dbReference type="InterPro" id="IPR025480">
    <property type="entry name" value="DUF4330"/>
</dbReference>
<dbReference type="RefSeq" id="WP_187032569.1">
    <property type="nucleotide sequence ID" value="NZ_AP023420.1"/>
</dbReference>